<dbReference type="AlphaFoldDB" id="A0A0D3JKY1"/>
<dbReference type="HOGENOM" id="CLU_579303_0_0_1"/>
<evidence type="ECO:0000256" key="5">
    <source>
        <dbReference type="SAM" id="MobiDB-lite"/>
    </source>
</evidence>
<evidence type="ECO:0000256" key="3">
    <source>
        <dbReference type="ARBA" id="ARBA00022989"/>
    </source>
</evidence>
<feature type="region of interest" description="Disordered" evidence="5">
    <location>
        <begin position="426"/>
        <end position="472"/>
    </location>
</feature>
<feature type="transmembrane region" description="Helical" evidence="6">
    <location>
        <begin position="366"/>
        <end position="385"/>
    </location>
</feature>
<dbReference type="RefSeq" id="XP_005776595.1">
    <property type="nucleotide sequence ID" value="XM_005776538.1"/>
</dbReference>
<keyword evidence="3 6" id="KW-1133">Transmembrane helix</keyword>
<dbReference type="PaxDb" id="2903-EOD24166"/>
<evidence type="ECO:0000256" key="2">
    <source>
        <dbReference type="ARBA" id="ARBA00022692"/>
    </source>
</evidence>
<feature type="transmembrane region" description="Helical" evidence="6">
    <location>
        <begin position="193"/>
        <end position="215"/>
    </location>
</feature>
<organism evidence="7 8">
    <name type="scientific">Emiliania huxleyi (strain CCMP1516)</name>
    <dbReference type="NCBI Taxonomy" id="280463"/>
    <lineage>
        <taxon>Eukaryota</taxon>
        <taxon>Haptista</taxon>
        <taxon>Haptophyta</taxon>
        <taxon>Prymnesiophyceae</taxon>
        <taxon>Isochrysidales</taxon>
        <taxon>Noelaerhabdaceae</taxon>
        <taxon>Emiliania</taxon>
    </lineage>
</organism>
<dbReference type="GeneID" id="17269706"/>
<name>A0A0D3JKY1_EMIH1</name>
<evidence type="ECO:0000313" key="8">
    <source>
        <dbReference type="Proteomes" id="UP000013827"/>
    </source>
</evidence>
<evidence type="ECO:0008006" key="9">
    <source>
        <dbReference type="Google" id="ProtNLM"/>
    </source>
</evidence>
<dbReference type="InterPro" id="IPR003689">
    <property type="entry name" value="ZIP"/>
</dbReference>
<feature type="transmembrane region" description="Helical" evidence="6">
    <location>
        <begin position="7"/>
        <end position="28"/>
    </location>
</feature>
<feature type="transmembrane region" description="Helical" evidence="6">
    <location>
        <begin position="254"/>
        <end position="275"/>
    </location>
</feature>
<evidence type="ECO:0000256" key="6">
    <source>
        <dbReference type="SAM" id="Phobius"/>
    </source>
</evidence>
<sequence length="472" mass="48317">MQDERPLALAVVVACAIGLFSVLLTELVLRSGASRRLASAVPPELKCFVSGLLSGLGLLVMLPLALDQLTAAGWPYEHILLAFLAGPLATFFVNHVMLDHQHADDPSAAPHSHGRRSDGTQILCGQATPAKFTFGGAPQLVCQVSGRSPEALADEESAGAAWADKLSVVCGAVPFTIHAAVDGSILGTAHSPVLLASLALPITLCAVQDVATIVLTLSASRASRRAIIASAACFGAGFPIGAGLLVALASSPSAARAALALPAVAAGLFLYMAVFEFAPPHAHGRKASLAQWLAFSSGVALAYATEALEHWAEAAAVGAAARADLEATRRTGNSTGADFGAGFGADFGAGFGAESGFAAEARRAEAVVAALVLAGALGLALACFWRPRRGAGRAGRASRAMARRVTSAGEAAAAAARRLRVSTKRLRQPWRASRRRRDGQSAKLVSAAPALADDKEEGEGESNALAMSVEEV</sequence>
<feature type="transmembrane region" description="Helical" evidence="6">
    <location>
        <begin position="227"/>
        <end position="248"/>
    </location>
</feature>
<dbReference type="KEGG" id="ehx:EMIHUDRAFT_443918"/>
<accession>A0A0D3JKY1</accession>
<dbReference type="Proteomes" id="UP000013827">
    <property type="component" value="Unassembled WGS sequence"/>
</dbReference>
<reference evidence="8" key="1">
    <citation type="journal article" date="2013" name="Nature">
        <title>Pan genome of the phytoplankton Emiliania underpins its global distribution.</title>
        <authorList>
            <person name="Read B.A."/>
            <person name="Kegel J."/>
            <person name="Klute M.J."/>
            <person name="Kuo A."/>
            <person name="Lefebvre S.C."/>
            <person name="Maumus F."/>
            <person name="Mayer C."/>
            <person name="Miller J."/>
            <person name="Monier A."/>
            <person name="Salamov A."/>
            <person name="Young J."/>
            <person name="Aguilar M."/>
            <person name="Claverie J.M."/>
            <person name="Frickenhaus S."/>
            <person name="Gonzalez K."/>
            <person name="Herman E.K."/>
            <person name="Lin Y.C."/>
            <person name="Napier J."/>
            <person name="Ogata H."/>
            <person name="Sarno A.F."/>
            <person name="Shmutz J."/>
            <person name="Schroeder D."/>
            <person name="de Vargas C."/>
            <person name="Verret F."/>
            <person name="von Dassow P."/>
            <person name="Valentin K."/>
            <person name="Van de Peer Y."/>
            <person name="Wheeler G."/>
            <person name="Dacks J.B."/>
            <person name="Delwiche C.F."/>
            <person name="Dyhrman S.T."/>
            <person name="Glockner G."/>
            <person name="John U."/>
            <person name="Richards T."/>
            <person name="Worden A.Z."/>
            <person name="Zhang X."/>
            <person name="Grigoriev I.V."/>
            <person name="Allen A.E."/>
            <person name="Bidle K."/>
            <person name="Borodovsky M."/>
            <person name="Bowler C."/>
            <person name="Brownlee C."/>
            <person name="Cock J.M."/>
            <person name="Elias M."/>
            <person name="Gladyshev V.N."/>
            <person name="Groth M."/>
            <person name="Guda C."/>
            <person name="Hadaegh A."/>
            <person name="Iglesias-Rodriguez M.D."/>
            <person name="Jenkins J."/>
            <person name="Jones B.M."/>
            <person name="Lawson T."/>
            <person name="Leese F."/>
            <person name="Lindquist E."/>
            <person name="Lobanov A."/>
            <person name="Lomsadze A."/>
            <person name="Malik S.B."/>
            <person name="Marsh M.E."/>
            <person name="Mackinder L."/>
            <person name="Mock T."/>
            <person name="Mueller-Roeber B."/>
            <person name="Pagarete A."/>
            <person name="Parker M."/>
            <person name="Probert I."/>
            <person name="Quesneville H."/>
            <person name="Raines C."/>
            <person name="Rensing S.A."/>
            <person name="Riano-Pachon D.M."/>
            <person name="Richier S."/>
            <person name="Rokitta S."/>
            <person name="Shiraiwa Y."/>
            <person name="Soanes D.M."/>
            <person name="van der Giezen M."/>
            <person name="Wahlund T.M."/>
            <person name="Williams B."/>
            <person name="Wilson W."/>
            <person name="Wolfe G."/>
            <person name="Wurch L.L."/>
        </authorList>
    </citation>
    <scope>NUCLEOTIDE SEQUENCE</scope>
</reference>
<evidence type="ECO:0000256" key="1">
    <source>
        <dbReference type="ARBA" id="ARBA00004141"/>
    </source>
</evidence>
<dbReference type="GO" id="GO:0016020">
    <property type="term" value="C:membrane"/>
    <property type="evidence" value="ECO:0007669"/>
    <property type="project" value="UniProtKB-SubCell"/>
</dbReference>
<dbReference type="Pfam" id="PF02535">
    <property type="entry name" value="Zip"/>
    <property type="match status" value="1"/>
</dbReference>
<feature type="transmembrane region" description="Helical" evidence="6">
    <location>
        <begin position="48"/>
        <end position="66"/>
    </location>
</feature>
<keyword evidence="8" id="KW-1185">Reference proteome</keyword>
<feature type="compositionally biased region" description="Basic residues" evidence="5">
    <location>
        <begin position="426"/>
        <end position="437"/>
    </location>
</feature>
<comment type="subcellular location">
    <subcellularLocation>
        <location evidence="1">Membrane</location>
        <topology evidence="1">Multi-pass membrane protein</topology>
    </subcellularLocation>
</comment>
<proteinExistence type="predicted"/>
<keyword evidence="2 6" id="KW-0812">Transmembrane</keyword>
<feature type="transmembrane region" description="Helical" evidence="6">
    <location>
        <begin position="78"/>
        <end position="97"/>
    </location>
</feature>
<dbReference type="GO" id="GO:0046873">
    <property type="term" value="F:metal ion transmembrane transporter activity"/>
    <property type="evidence" value="ECO:0007669"/>
    <property type="project" value="InterPro"/>
</dbReference>
<evidence type="ECO:0000313" key="7">
    <source>
        <dbReference type="EnsemblProtists" id="EOD24166"/>
    </source>
</evidence>
<dbReference type="EnsemblProtists" id="EOD24166">
    <property type="protein sequence ID" value="EOD24166"/>
    <property type="gene ID" value="EMIHUDRAFT_443918"/>
</dbReference>
<keyword evidence="4 6" id="KW-0472">Membrane</keyword>
<evidence type="ECO:0000256" key="4">
    <source>
        <dbReference type="ARBA" id="ARBA00023136"/>
    </source>
</evidence>
<reference evidence="7" key="2">
    <citation type="submission" date="2024-10" db="UniProtKB">
        <authorList>
            <consortium name="EnsemblProtists"/>
        </authorList>
    </citation>
    <scope>IDENTIFICATION</scope>
</reference>
<protein>
    <recommendedName>
        <fullName evidence="9">Zinc/iron permease</fullName>
    </recommendedName>
</protein>